<evidence type="ECO:0000256" key="5">
    <source>
        <dbReference type="ARBA" id="ARBA00023136"/>
    </source>
</evidence>
<dbReference type="InterPro" id="IPR005495">
    <property type="entry name" value="LptG/LptF_permease"/>
</dbReference>
<keyword evidence="3 6" id="KW-0812">Transmembrane</keyword>
<feature type="transmembrane region" description="Helical" evidence="6">
    <location>
        <begin position="277"/>
        <end position="294"/>
    </location>
</feature>
<dbReference type="Proteomes" id="UP001501410">
    <property type="component" value="Unassembled WGS sequence"/>
</dbReference>
<gene>
    <name evidence="7" type="ORF">GCM10023092_16870</name>
</gene>
<feature type="transmembrane region" description="Helical" evidence="6">
    <location>
        <begin position="100"/>
        <end position="122"/>
    </location>
</feature>
<proteinExistence type="predicted"/>
<evidence type="ECO:0000313" key="8">
    <source>
        <dbReference type="Proteomes" id="UP001501410"/>
    </source>
</evidence>
<feature type="transmembrane region" description="Helical" evidence="6">
    <location>
        <begin position="12"/>
        <end position="31"/>
    </location>
</feature>
<keyword evidence="8" id="KW-1185">Reference proteome</keyword>
<reference evidence="8" key="1">
    <citation type="journal article" date="2019" name="Int. J. Syst. Evol. Microbiol.">
        <title>The Global Catalogue of Microorganisms (GCM) 10K type strain sequencing project: providing services to taxonomists for standard genome sequencing and annotation.</title>
        <authorList>
            <consortium name="The Broad Institute Genomics Platform"/>
            <consortium name="The Broad Institute Genome Sequencing Center for Infectious Disease"/>
            <person name="Wu L."/>
            <person name="Ma J."/>
        </authorList>
    </citation>
    <scope>NUCLEOTIDE SEQUENCE [LARGE SCALE GENOMIC DNA]</scope>
    <source>
        <strain evidence="8">JCM 31921</strain>
    </source>
</reference>
<evidence type="ECO:0000256" key="1">
    <source>
        <dbReference type="ARBA" id="ARBA00004651"/>
    </source>
</evidence>
<feature type="transmembrane region" description="Helical" evidence="6">
    <location>
        <begin position="306"/>
        <end position="324"/>
    </location>
</feature>
<protein>
    <submittedName>
        <fullName evidence="7">LptF/LptG family permease</fullName>
    </submittedName>
</protein>
<evidence type="ECO:0000256" key="2">
    <source>
        <dbReference type="ARBA" id="ARBA00022475"/>
    </source>
</evidence>
<evidence type="ECO:0000256" key="3">
    <source>
        <dbReference type="ARBA" id="ARBA00022692"/>
    </source>
</evidence>
<accession>A0ABP8MSD0</accession>
<feature type="transmembrane region" description="Helical" evidence="6">
    <location>
        <begin position="336"/>
        <end position="353"/>
    </location>
</feature>
<keyword evidence="4 6" id="KW-1133">Transmembrane helix</keyword>
<dbReference type="RefSeq" id="WP_344825369.1">
    <property type="nucleotide sequence ID" value="NZ_BAABEZ010000022.1"/>
</dbReference>
<comment type="caution">
    <text evidence="7">The sequence shown here is derived from an EMBL/GenBank/DDBJ whole genome shotgun (WGS) entry which is preliminary data.</text>
</comment>
<dbReference type="EMBL" id="BAABEZ010000022">
    <property type="protein sequence ID" value="GAA4454607.1"/>
    <property type="molecule type" value="Genomic_DNA"/>
</dbReference>
<evidence type="ECO:0000256" key="6">
    <source>
        <dbReference type="SAM" id="Phobius"/>
    </source>
</evidence>
<feature type="transmembrane region" description="Helical" evidence="6">
    <location>
        <begin position="57"/>
        <end position="79"/>
    </location>
</feature>
<dbReference type="PANTHER" id="PTHR33529:SF8">
    <property type="entry name" value="PERMEASE, YJGP_YJGQ FAMILY"/>
    <property type="match status" value="1"/>
</dbReference>
<sequence>MIKKLDWYIIKKFWGTFVYALAVMALIASVIDYSDKVKSFVKHHAPFSAQLWYYENFIPHILALLFALFIFIATIFFTSKMAYKSEIVAFLASGASFNRFLRPYFIGGGVICGVFLVLNHWVVPRANRNRIEFEDRYVHEKVTYSDHDVHLRLSPELYIFLQNYDYSVNTGYRFSSERVKGTLLLEKLTAERISYDSAKNVYHLYNVVLRTNDGIKEKLQILPELTRPYPFHPSDLYENTDMAYALTTPELDRLIAQEKLRGRESLNLYYVEKHRRTAQPAAGFILCIIGACIASRKIRGGSGLHLAIGILISALYMLALQLSTTFSVKAGLDPLIAAWIPNFLFGIFAYILYRREVT</sequence>
<dbReference type="PANTHER" id="PTHR33529">
    <property type="entry name" value="SLR0882 PROTEIN-RELATED"/>
    <property type="match status" value="1"/>
</dbReference>
<comment type="subcellular location">
    <subcellularLocation>
        <location evidence="1">Cell membrane</location>
        <topology evidence="1">Multi-pass membrane protein</topology>
    </subcellularLocation>
</comment>
<dbReference type="Pfam" id="PF03739">
    <property type="entry name" value="LptF_LptG"/>
    <property type="match status" value="1"/>
</dbReference>
<keyword evidence="2" id="KW-1003">Cell membrane</keyword>
<keyword evidence="5 6" id="KW-0472">Membrane</keyword>
<organism evidence="7 8">
    <name type="scientific">Rurimicrobium arvi</name>
    <dbReference type="NCBI Taxonomy" id="2049916"/>
    <lineage>
        <taxon>Bacteria</taxon>
        <taxon>Pseudomonadati</taxon>
        <taxon>Bacteroidota</taxon>
        <taxon>Chitinophagia</taxon>
        <taxon>Chitinophagales</taxon>
        <taxon>Chitinophagaceae</taxon>
        <taxon>Rurimicrobium</taxon>
    </lineage>
</organism>
<name>A0ABP8MSD0_9BACT</name>
<evidence type="ECO:0000256" key="4">
    <source>
        <dbReference type="ARBA" id="ARBA00022989"/>
    </source>
</evidence>
<evidence type="ECO:0000313" key="7">
    <source>
        <dbReference type="EMBL" id="GAA4454607.1"/>
    </source>
</evidence>